<dbReference type="EMBL" id="MGDD01000141">
    <property type="protein sequence ID" value="OGL46206.1"/>
    <property type="molecule type" value="Genomic_DNA"/>
</dbReference>
<name>A0A1F7RXB9_9BACT</name>
<dbReference type="AlphaFoldDB" id="A0A1F7RXB9"/>
<dbReference type="Gene3D" id="3.60.20.30">
    <property type="entry name" value="(Glycosyl)asparaginase"/>
    <property type="match status" value="1"/>
</dbReference>
<dbReference type="PANTHER" id="PTHR10188">
    <property type="entry name" value="L-ASPARAGINASE"/>
    <property type="match status" value="1"/>
</dbReference>
<evidence type="ECO:0000313" key="3">
    <source>
        <dbReference type="EMBL" id="OGL46206.1"/>
    </source>
</evidence>
<evidence type="ECO:0008006" key="5">
    <source>
        <dbReference type="Google" id="ProtNLM"/>
    </source>
</evidence>
<comment type="caution">
    <text evidence="3">The sequence shown here is derived from an EMBL/GenBank/DDBJ whole genome shotgun (WGS) entry which is preliminary data.</text>
</comment>
<organism evidence="3 4">
    <name type="scientific">Candidatus Schekmanbacteria bacterium RBG_13_48_7</name>
    <dbReference type="NCBI Taxonomy" id="1817878"/>
    <lineage>
        <taxon>Bacteria</taxon>
        <taxon>Candidatus Schekmaniibacteriota</taxon>
    </lineage>
</organism>
<feature type="site" description="Cleavage; by autolysis" evidence="2">
    <location>
        <begin position="183"/>
        <end position="184"/>
    </location>
</feature>
<proteinExistence type="predicted"/>
<feature type="active site" description="Nucleophile" evidence="1">
    <location>
        <position position="184"/>
    </location>
</feature>
<dbReference type="Proteomes" id="UP000179266">
    <property type="component" value="Unassembled WGS sequence"/>
</dbReference>
<dbReference type="GO" id="GO:0016811">
    <property type="term" value="F:hydrolase activity, acting on carbon-nitrogen (but not peptide) bonds, in linear amides"/>
    <property type="evidence" value="ECO:0007669"/>
    <property type="project" value="UniProtKB-ARBA"/>
</dbReference>
<evidence type="ECO:0000313" key="4">
    <source>
        <dbReference type="Proteomes" id="UP000179266"/>
    </source>
</evidence>
<dbReference type="PANTHER" id="PTHR10188:SF6">
    <property type="entry name" value="N(4)-(BETA-N-ACETYLGLUCOSAMINYL)-L-ASPARAGINASE"/>
    <property type="match status" value="1"/>
</dbReference>
<dbReference type="GO" id="GO:0005737">
    <property type="term" value="C:cytoplasm"/>
    <property type="evidence" value="ECO:0007669"/>
    <property type="project" value="TreeGrafter"/>
</dbReference>
<dbReference type="Pfam" id="PF01112">
    <property type="entry name" value="Asparaginase_2"/>
    <property type="match status" value="1"/>
</dbReference>
<protein>
    <recommendedName>
        <fullName evidence="5">Asparaginase</fullName>
    </recommendedName>
</protein>
<dbReference type="SUPFAM" id="SSF56235">
    <property type="entry name" value="N-terminal nucleophile aminohydrolases (Ntn hydrolases)"/>
    <property type="match status" value="1"/>
</dbReference>
<dbReference type="CDD" id="cd04513">
    <property type="entry name" value="Glycosylasparaginase"/>
    <property type="match status" value="1"/>
</dbReference>
<sequence length="335" mass="35927">MSLLSIAGTIRSDVGLPEGIKLLVNGASSIDAVEKSIIMVENNLDDWTVGSGGLPNLAGEVELDASIMDGKTLKCGAVAGIRRHKNPISIARKIMEDTPHILLVGEGADQFADIIGAEKAELLTENARDIHRDFLEGKGLVEKPYDTPDALKSKGKYLKGFEKLVKDHNLLDWYQKYSRSNHGTVNVIAMDDNGNICCGVSTSGLSFKFPGRTGDSSIIGAGNYADNRFGAAACVGVGEIAIRLSLARIAVLELSKGKTVTEAAVNAIKSISNLEPDAGSMSILVMDTDGNVESAANFKDFFYWTGNFETMQPVKKDVIFVDIQTKDTGTPGYHR</sequence>
<evidence type="ECO:0000256" key="2">
    <source>
        <dbReference type="PIRSR" id="PIRSR600246-3"/>
    </source>
</evidence>
<reference evidence="3 4" key="1">
    <citation type="journal article" date="2016" name="Nat. Commun.">
        <title>Thousands of microbial genomes shed light on interconnected biogeochemical processes in an aquifer system.</title>
        <authorList>
            <person name="Anantharaman K."/>
            <person name="Brown C.T."/>
            <person name="Hug L.A."/>
            <person name="Sharon I."/>
            <person name="Castelle C.J."/>
            <person name="Probst A.J."/>
            <person name="Thomas B.C."/>
            <person name="Singh A."/>
            <person name="Wilkins M.J."/>
            <person name="Karaoz U."/>
            <person name="Brodie E.L."/>
            <person name="Williams K.H."/>
            <person name="Hubbard S.S."/>
            <person name="Banfield J.F."/>
        </authorList>
    </citation>
    <scope>NUCLEOTIDE SEQUENCE [LARGE SCALE GENOMIC DNA]</scope>
</reference>
<evidence type="ECO:0000256" key="1">
    <source>
        <dbReference type="PIRSR" id="PIRSR600246-1"/>
    </source>
</evidence>
<dbReference type="InterPro" id="IPR000246">
    <property type="entry name" value="Peptidase_T2"/>
</dbReference>
<accession>A0A1F7RXB9</accession>
<gene>
    <name evidence="3" type="ORF">A2161_03735</name>
</gene>
<dbReference type="InterPro" id="IPR029055">
    <property type="entry name" value="Ntn_hydrolases_N"/>
</dbReference>